<keyword evidence="3" id="KW-1185">Reference proteome</keyword>
<name>A0A841KND5_9FIRM</name>
<dbReference type="Pfam" id="PF10779">
    <property type="entry name" value="XhlA"/>
    <property type="match status" value="1"/>
</dbReference>
<comment type="caution">
    <text evidence="2">The sequence shown here is derived from an EMBL/GenBank/DDBJ whole genome shotgun (WGS) entry which is preliminary data.</text>
</comment>
<proteinExistence type="predicted"/>
<evidence type="ECO:0000313" key="2">
    <source>
        <dbReference type="EMBL" id="MBB6214946.1"/>
    </source>
</evidence>
<evidence type="ECO:0000313" key="3">
    <source>
        <dbReference type="Proteomes" id="UP000579281"/>
    </source>
</evidence>
<dbReference type="AlphaFoldDB" id="A0A841KND5"/>
<reference evidence="2 3" key="1">
    <citation type="submission" date="2020-08" db="EMBL/GenBank/DDBJ databases">
        <title>Genomic Encyclopedia of Type Strains, Phase IV (KMG-IV): sequencing the most valuable type-strain genomes for metagenomic binning, comparative biology and taxonomic classification.</title>
        <authorList>
            <person name="Goeker M."/>
        </authorList>
    </citation>
    <scope>NUCLEOTIDE SEQUENCE [LARGE SCALE GENOMIC DNA]</scope>
    <source>
        <strain evidence="2 3">DSM 103526</strain>
    </source>
</reference>
<feature type="transmembrane region" description="Helical" evidence="1">
    <location>
        <begin position="52"/>
        <end position="72"/>
    </location>
</feature>
<organism evidence="2 3">
    <name type="scientific">Anaerosolibacter carboniphilus</name>
    <dbReference type="NCBI Taxonomy" id="1417629"/>
    <lineage>
        <taxon>Bacteria</taxon>
        <taxon>Bacillati</taxon>
        <taxon>Bacillota</taxon>
        <taxon>Clostridia</taxon>
        <taxon>Peptostreptococcales</taxon>
        <taxon>Thermotaleaceae</taxon>
        <taxon>Anaerosolibacter</taxon>
    </lineage>
</organism>
<dbReference type="InterPro" id="IPR019715">
    <property type="entry name" value="Haemolysin_XhlA"/>
</dbReference>
<evidence type="ECO:0000256" key="1">
    <source>
        <dbReference type="SAM" id="Phobius"/>
    </source>
</evidence>
<protein>
    <recommendedName>
        <fullName evidence="4">Hemolysin XhlA</fullName>
    </recommendedName>
</protein>
<gene>
    <name evidence="2" type="ORF">HNQ80_001031</name>
</gene>
<dbReference type="EMBL" id="JACHEN010000004">
    <property type="protein sequence ID" value="MBB6214946.1"/>
    <property type="molecule type" value="Genomic_DNA"/>
</dbReference>
<dbReference type="Proteomes" id="UP000579281">
    <property type="component" value="Unassembled WGS sequence"/>
</dbReference>
<keyword evidence="1" id="KW-0812">Transmembrane</keyword>
<sequence>MDPIQQQILERLVRLETKIDGYNSVREKLEQTHSTAIQNEKDIAEIKDNQKWLWRTIAGAIIVGLIAALIQYK</sequence>
<accession>A0A841KND5</accession>
<keyword evidence="1" id="KW-0472">Membrane</keyword>
<evidence type="ECO:0008006" key="4">
    <source>
        <dbReference type="Google" id="ProtNLM"/>
    </source>
</evidence>
<keyword evidence="1" id="KW-1133">Transmembrane helix</keyword>
<dbReference type="RefSeq" id="WP_184308790.1">
    <property type="nucleotide sequence ID" value="NZ_JACHEN010000004.1"/>
</dbReference>